<keyword evidence="1" id="KW-0812">Transmembrane</keyword>
<dbReference type="EMBL" id="JBHTJA010000032">
    <property type="protein sequence ID" value="MFD0902205.1"/>
    <property type="molecule type" value="Genomic_DNA"/>
</dbReference>
<comment type="caution">
    <text evidence="2">The sequence shown here is derived from an EMBL/GenBank/DDBJ whole genome shotgun (WGS) entry which is preliminary data.</text>
</comment>
<reference evidence="3" key="1">
    <citation type="journal article" date="2019" name="Int. J. Syst. Evol. Microbiol.">
        <title>The Global Catalogue of Microorganisms (GCM) 10K type strain sequencing project: providing services to taxonomists for standard genome sequencing and annotation.</title>
        <authorList>
            <consortium name="The Broad Institute Genomics Platform"/>
            <consortium name="The Broad Institute Genome Sequencing Center for Infectious Disease"/>
            <person name="Wu L."/>
            <person name="Ma J."/>
        </authorList>
    </citation>
    <scope>NUCLEOTIDE SEQUENCE [LARGE SCALE GENOMIC DNA]</scope>
    <source>
        <strain evidence="3">JCM 31202</strain>
    </source>
</reference>
<evidence type="ECO:0000313" key="2">
    <source>
        <dbReference type="EMBL" id="MFD0902205.1"/>
    </source>
</evidence>
<keyword evidence="1" id="KW-0472">Membrane</keyword>
<evidence type="ECO:0008006" key="4">
    <source>
        <dbReference type="Google" id="ProtNLM"/>
    </source>
</evidence>
<proteinExistence type="predicted"/>
<gene>
    <name evidence="2" type="ORF">ACFQ11_17535</name>
</gene>
<protein>
    <recommendedName>
        <fullName evidence="4">DUF3592 domain-containing protein</fullName>
    </recommendedName>
</protein>
<keyword evidence="1" id="KW-1133">Transmembrane helix</keyword>
<sequence length="161" mass="17231">MKVAGLVISVLLGYFFFSIVYEISWYGGRSVGAAYGWAGEPGTLTVTGERRGSGHRTSARQCVGTFLPAGGGPVRTDLRVEVSDGCTVGRTEKARFVPGYESRLRTEPDRAFGRSAGAAGTIVAIVLVDVFCGLLGVLSAVFAYAFGRSLLTGRRRERPFR</sequence>
<dbReference type="RefSeq" id="WP_378299771.1">
    <property type="nucleotide sequence ID" value="NZ_JBHTJA010000032.1"/>
</dbReference>
<keyword evidence="3" id="KW-1185">Reference proteome</keyword>
<name>A0ABW3ERP9_9ACTN</name>
<evidence type="ECO:0000313" key="3">
    <source>
        <dbReference type="Proteomes" id="UP001596972"/>
    </source>
</evidence>
<evidence type="ECO:0000256" key="1">
    <source>
        <dbReference type="SAM" id="Phobius"/>
    </source>
</evidence>
<organism evidence="2 3">
    <name type="scientific">Actinomadura sediminis</name>
    <dbReference type="NCBI Taxonomy" id="1038904"/>
    <lineage>
        <taxon>Bacteria</taxon>
        <taxon>Bacillati</taxon>
        <taxon>Actinomycetota</taxon>
        <taxon>Actinomycetes</taxon>
        <taxon>Streptosporangiales</taxon>
        <taxon>Thermomonosporaceae</taxon>
        <taxon>Actinomadura</taxon>
    </lineage>
</organism>
<feature type="transmembrane region" description="Helical" evidence="1">
    <location>
        <begin position="122"/>
        <end position="146"/>
    </location>
</feature>
<feature type="transmembrane region" description="Helical" evidence="1">
    <location>
        <begin position="7"/>
        <end position="27"/>
    </location>
</feature>
<accession>A0ABW3ERP9</accession>
<dbReference type="Proteomes" id="UP001596972">
    <property type="component" value="Unassembled WGS sequence"/>
</dbReference>